<sequence>MNNLETLILINVIGFVILLTVTFIAGWWFLKKQANIVSREAVKSAQQEIKKAKQQLIKMNKQMLSQMNKESNEVDLEYSPVVIDGKSIRAVEEIYKAFVVWGKNSADGSTRIIKIGAQALAGMHSVKQEEHVKRFYDDTRKLLKMATQLEHQIQFDAAYLDEELIQDMEKMAAQAVSLSENLLDSVKRAADQVKSTAARENLKIYTSMERVAQSIVNFHQVEYKNFVKQNLAKKVRDLRTGMSLASEEMEE</sequence>
<comment type="caution">
    <text evidence="3">The sequence shown here is derived from an EMBL/GenBank/DDBJ whole genome shotgun (WGS) entry which is preliminary data.</text>
</comment>
<reference evidence="4" key="1">
    <citation type="journal article" date="2019" name="Int. J. Syst. Evol. Microbiol.">
        <title>The Global Catalogue of Microorganisms (GCM) 10K type strain sequencing project: providing services to taxonomists for standard genome sequencing and annotation.</title>
        <authorList>
            <consortium name="The Broad Institute Genomics Platform"/>
            <consortium name="The Broad Institute Genome Sequencing Center for Infectious Disease"/>
            <person name="Wu L."/>
            <person name="Ma J."/>
        </authorList>
    </citation>
    <scope>NUCLEOTIDE SEQUENCE [LARGE SCALE GENOMIC DNA]</scope>
    <source>
        <strain evidence="4">JCM 17551</strain>
    </source>
</reference>
<evidence type="ECO:0000256" key="2">
    <source>
        <dbReference type="SAM" id="Phobius"/>
    </source>
</evidence>
<keyword evidence="2" id="KW-0812">Transmembrane</keyword>
<keyword evidence="1" id="KW-0175">Coiled coil</keyword>
<dbReference type="RefSeq" id="WP_344799440.1">
    <property type="nucleotide sequence ID" value="NZ_BAABBN010000007.1"/>
</dbReference>
<name>A0ABP7MWW5_9GAMM</name>
<feature type="coiled-coil region" evidence="1">
    <location>
        <begin position="35"/>
        <end position="73"/>
    </location>
</feature>
<evidence type="ECO:0000313" key="4">
    <source>
        <dbReference type="Proteomes" id="UP001501565"/>
    </source>
</evidence>
<dbReference type="EMBL" id="BAABBN010000007">
    <property type="protein sequence ID" value="GAA3931654.1"/>
    <property type="molecule type" value="Genomic_DNA"/>
</dbReference>
<evidence type="ECO:0000256" key="1">
    <source>
        <dbReference type="SAM" id="Coils"/>
    </source>
</evidence>
<keyword evidence="4" id="KW-1185">Reference proteome</keyword>
<organism evidence="3 4">
    <name type="scientific">Litoribacillus peritrichatus</name>
    <dbReference type="NCBI Taxonomy" id="718191"/>
    <lineage>
        <taxon>Bacteria</taxon>
        <taxon>Pseudomonadati</taxon>
        <taxon>Pseudomonadota</taxon>
        <taxon>Gammaproteobacteria</taxon>
        <taxon>Oceanospirillales</taxon>
        <taxon>Oceanospirillaceae</taxon>
        <taxon>Litoribacillus</taxon>
    </lineage>
</organism>
<protein>
    <submittedName>
        <fullName evidence="3">Uncharacterized protein</fullName>
    </submittedName>
</protein>
<proteinExistence type="predicted"/>
<gene>
    <name evidence="3" type="ORF">GCM10022277_30630</name>
</gene>
<dbReference type="Proteomes" id="UP001501565">
    <property type="component" value="Unassembled WGS sequence"/>
</dbReference>
<keyword evidence="2" id="KW-0472">Membrane</keyword>
<feature type="transmembrane region" description="Helical" evidence="2">
    <location>
        <begin position="6"/>
        <end position="30"/>
    </location>
</feature>
<accession>A0ABP7MWW5</accession>
<keyword evidence="2" id="KW-1133">Transmembrane helix</keyword>
<evidence type="ECO:0000313" key="3">
    <source>
        <dbReference type="EMBL" id="GAA3931654.1"/>
    </source>
</evidence>